<feature type="repeat" description="WD" evidence="1">
    <location>
        <begin position="421"/>
        <end position="462"/>
    </location>
</feature>
<keyword evidence="1" id="KW-0853">WD repeat</keyword>
<feature type="repeat" description="WD" evidence="1">
    <location>
        <begin position="246"/>
        <end position="275"/>
    </location>
</feature>
<dbReference type="Pfam" id="PF00400">
    <property type="entry name" value="WD40"/>
    <property type="match status" value="4"/>
</dbReference>
<comment type="caution">
    <text evidence="3">The sequence shown here is derived from an EMBL/GenBank/DDBJ whole genome shotgun (WGS) entry which is preliminary data.</text>
</comment>
<dbReference type="InterPro" id="IPR050865">
    <property type="entry name" value="BEACH_Domain"/>
</dbReference>
<evidence type="ECO:0000256" key="1">
    <source>
        <dbReference type="PROSITE-ProRule" id="PRU00221"/>
    </source>
</evidence>
<dbReference type="SUPFAM" id="SSF50978">
    <property type="entry name" value="WD40 repeat-like"/>
    <property type="match status" value="1"/>
</dbReference>
<dbReference type="InterPro" id="IPR000409">
    <property type="entry name" value="BEACH_dom"/>
</dbReference>
<dbReference type="Proteomes" id="UP001259832">
    <property type="component" value="Unassembled WGS sequence"/>
</dbReference>
<dbReference type="InterPro" id="IPR015943">
    <property type="entry name" value="WD40/YVTN_repeat-like_dom_sf"/>
</dbReference>
<dbReference type="InterPro" id="IPR001680">
    <property type="entry name" value="WD40_rpt"/>
</dbReference>
<evidence type="ECO:0000259" key="2">
    <source>
        <dbReference type="PROSITE" id="PS50197"/>
    </source>
</evidence>
<evidence type="ECO:0000313" key="4">
    <source>
        <dbReference type="Proteomes" id="UP001259832"/>
    </source>
</evidence>
<dbReference type="PROSITE" id="PS50082">
    <property type="entry name" value="WD_REPEATS_2"/>
    <property type="match status" value="2"/>
</dbReference>
<accession>A0AAD9GXQ3</accession>
<dbReference type="InterPro" id="IPR036322">
    <property type="entry name" value="WD40_repeat_dom_sf"/>
</dbReference>
<proteinExistence type="predicted"/>
<dbReference type="PROSITE" id="PS50294">
    <property type="entry name" value="WD_REPEATS_REGION"/>
    <property type="match status" value="1"/>
</dbReference>
<gene>
    <name evidence="3" type="ORF">P3T76_003039</name>
</gene>
<organism evidence="3 4">
    <name type="scientific">Phytophthora citrophthora</name>
    <dbReference type="NCBI Taxonomy" id="4793"/>
    <lineage>
        <taxon>Eukaryota</taxon>
        <taxon>Sar</taxon>
        <taxon>Stramenopiles</taxon>
        <taxon>Oomycota</taxon>
        <taxon>Peronosporomycetes</taxon>
        <taxon>Peronosporales</taxon>
        <taxon>Peronosporaceae</taxon>
        <taxon>Phytophthora</taxon>
    </lineage>
</organism>
<evidence type="ECO:0000313" key="3">
    <source>
        <dbReference type="EMBL" id="KAK1945991.1"/>
    </source>
</evidence>
<dbReference type="PANTHER" id="PTHR13743:SF123">
    <property type="entry name" value="PROTEIN FAN"/>
    <property type="match status" value="1"/>
</dbReference>
<dbReference type="AlphaFoldDB" id="A0AAD9GXQ3"/>
<protein>
    <submittedName>
        <fullName evidence="3">BEACH domain-containing protein lvsF</fullName>
    </submittedName>
</protein>
<dbReference type="Gene3D" id="2.130.10.10">
    <property type="entry name" value="YVTN repeat-like/Quinoprotein amine dehydrogenase"/>
    <property type="match status" value="2"/>
</dbReference>
<keyword evidence="4" id="KW-1185">Reference proteome</keyword>
<dbReference type="EMBL" id="JASMQC010000004">
    <property type="protein sequence ID" value="KAK1945991.1"/>
    <property type="molecule type" value="Genomic_DNA"/>
</dbReference>
<reference evidence="3" key="1">
    <citation type="submission" date="2023-08" db="EMBL/GenBank/DDBJ databases">
        <title>Reference Genome Resource for the Citrus Pathogen Phytophthora citrophthora.</title>
        <authorList>
            <person name="Moller H."/>
            <person name="Coetzee B."/>
            <person name="Rose L.J."/>
            <person name="Van Niekerk J.M."/>
        </authorList>
    </citation>
    <scope>NUCLEOTIDE SEQUENCE</scope>
    <source>
        <strain evidence="3">STE-U-9442</strain>
    </source>
</reference>
<dbReference type="PROSITE" id="PS50197">
    <property type="entry name" value="BEACH"/>
    <property type="match status" value="1"/>
</dbReference>
<name>A0AAD9GXQ3_9STRA</name>
<dbReference type="SMART" id="SM00320">
    <property type="entry name" value="WD40"/>
    <property type="match status" value="5"/>
</dbReference>
<feature type="domain" description="BEACH" evidence="2">
    <location>
        <begin position="1"/>
        <end position="28"/>
    </location>
</feature>
<dbReference type="PANTHER" id="PTHR13743">
    <property type="entry name" value="BEIGE/BEACH-RELATED"/>
    <property type="match status" value="1"/>
</dbReference>
<sequence length="512" mass="57152">MQKCSLESQIQEFGQTPKLLFSTPHPSRNEGEGRIQVATPDLLLSPRVVVPRIRRVSIPLDNSSDLRLQQRKEVIMSAFEDYTESEDETEDDLQTNTRRSRRYSLLCCQAPWKHLPKAIEGLSIHLWGSISSGKPPKNWRWRSRLRTKYSLATSWSWKQISASQLHKGEVTSTILSKDDSFLLTTSKDKALKLSSTQDVAQYRVVSSQFVLSCCDISPDEGLILVGSWDNCVYMYSTATGQVVDKVLAHSDGISAIRVLQDRFLTSSWDSSIKLWRYTPRCLVSTPIRTFMDCEESVLCLDVSRDGRFGAAGTRNGSVYFFNLSKAALHSRIEASSTQGGGISSIAFAWNNKSLVCVTVLSELIQFNLRGEKLWRMDIRIAGQVRSFDSNGRYAVGGTTSGKILFWKLHEPAGTELVYEIPQAHSSSISALAVSNSGSILVSGSVDGSVHVWKLQKKTITTRKVPTRPTLNYGSIQTSNLSLPTKKIQYRSPKGFIPDRTVQFAEAQGCLEF</sequence>